<keyword evidence="8" id="KW-0413">Isomerase</keyword>
<dbReference type="Gene3D" id="3.30.230.10">
    <property type="match status" value="1"/>
</dbReference>
<protein>
    <recommendedName>
        <fullName evidence="3">DNA topoisomerase (ATP-hydrolyzing)</fullName>
        <ecNumber evidence="3">5.6.2.2</ecNumber>
    </recommendedName>
</protein>
<dbReference type="GO" id="GO:0006265">
    <property type="term" value="P:DNA topological change"/>
    <property type="evidence" value="ECO:0007669"/>
    <property type="project" value="InterPro"/>
</dbReference>
<evidence type="ECO:0000256" key="7">
    <source>
        <dbReference type="ARBA" id="ARBA00023125"/>
    </source>
</evidence>
<dbReference type="SUPFAM" id="SSF56719">
    <property type="entry name" value="Type II DNA topoisomerase"/>
    <property type="match status" value="1"/>
</dbReference>
<evidence type="ECO:0000259" key="10">
    <source>
        <dbReference type="Pfam" id="PF01751"/>
    </source>
</evidence>
<keyword evidence="6" id="KW-0799">Topoisomerase</keyword>
<comment type="similarity">
    <text evidence="2">Belongs to the type II topoisomerase GyrB family.</text>
</comment>
<dbReference type="GO" id="GO:0005524">
    <property type="term" value="F:ATP binding"/>
    <property type="evidence" value="ECO:0007669"/>
    <property type="project" value="UniProtKB-KW"/>
</dbReference>
<dbReference type="EMBL" id="KY984068">
    <property type="protein sequence ID" value="ARW58967.1"/>
    <property type="molecule type" value="Genomic_DNA"/>
</dbReference>
<dbReference type="PANTHER" id="PTHR45866:SF1">
    <property type="entry name" value="DNA GYRASE SUBUNIT B, MITOCHONDRIAL"/>
    <property type="match status" value="1"/>
</dbReference>
<dbReference type="GO" id="GO:0003918">
    <property type="term" value="F:DNA topoisomerase type II (double strand cut, ATP-hydrolyzing) activity"/>
    <property type="evidence" value="ECO:0007669"/>
    <property type="project" value="UniProtKB-EC"/>
</dbReference>
<sequence>MAKAPKAVKVKKSSGGDGSQEGFVIAEGLDGIRLNPGMYMGERGSDMAYRAVKEPTDNVYDELMAGRNKVLEVVIDYDNDLNVVADMAKGIPTDFKKLKDGSKETIMTAAFSRAHAGGKFNDQAYKTSAGTHGVGVAALNAISSKLRVWSMYKSGCAYQMWECGVAKSGKDPKQVKSVDKDVMSLLREKKHSKYGTIVAWTLDQTVVSADVQRGKKLAKNYRHAEPDPARIGEWLRNMSLLNPGFEVRLTLIKKGKRKEFTFHNKKDLAHIVKTMVEERELETVGKPFVFKSDNITAALVWTNHPDTDNFLSFVNTSPTVDGGWHVVGFRDALFDAIKPYMKEPKAAKGKSKKKLAFKQEDLLIGLTGMFDWRMHGAQYTSQVKDKLASRIEKDVYELMKDQLVKYFKDNKKVATTIIKRAEAMSKGRDELSAVVKSMADTKKKLKGNALPADLITALKCKPHERELIIVEGDSAGGTAKHARNPDYQEVMLAGGKPLNGLKATLAAVLVHKEVQSMLVSLGADLKSLDPKAEFPILSTKNLRVGNLLLLMDADPDGFHIATLFMGVIYRLLPDLMKEGRVWIVDAPLYNVMHKGIHYGGMTFDECRAIAPAAIKDKEIVRAKGWGEVEPDVLEAIAFNPKTRRLIRVNPFASVEQERWFRGVVAEDAVHRRRLLGLES</sequence>
<organism evidence="11 12">
    <name type="scientific">Erwinia phage vB_EamM_Y3</name>
    <dbReference type="NCBI Taxonomy" id="1983553"/>
    <lineage>
        <taxon>Viruses</taxon>
        <taxon>Duplodnaviria</taxon>
        <taxon>Heunggongvirae</taxon>
        <taxon>Uroviricota</taxon>
        <taxon>Caudoviricetes</taxon>
        <taxon>Sasquatchvirus</taxon>
        <taxon>Sasquatchvirus Y3</taxon>
    </lineage>
</organism>
<dbReference type="SUPFAM" id="SSF54211">
    <property type="entry name" value="Ribosomal protein S5 domain 2-like"/>
    <property type="match status" value="1"/>
</dbReference>
<dbReference type="InterPro" id="IPR020568">
    <property type="entry name" value="Ribosomal_Su5_D2-typ_SF"/>
</dbReference>
<dbReference type="InterPro" id="IPR036890">
    <property type="entry name" value="HATPase_C_sf"/>
</dbReference>
<evidence type="ECO:0000313" key="11">
    <source>
        <dbReference type="EMBL" id="ARW58967.1"/>
    </source>
</evidence>
<dbReference type="InterPro" id="IPR013759">
    <property type="entry name" value="Topo_IIA_B_C"/>
</dbReference>
<dbReference type="EC" id="5.6.2.2" evidence="3"/>
<dbReference type="PRINTS" id="PR00418">
    <property type="entry name" value="TPI2FAMILY"/>
</dbReference>
<gene>
    <name evidence="11" type="ORF">Y3_327</name>
</gene>
<evidence type="ECO:0000256" key="4">
    <source>
        <dbReference type="ARBA" id="ARBA00022741"/>
    </source>
</evidence>
<dbReference type="InterPro" id="IPR018522">
    <property type="entry name" value="TopoIIA_CS"/>
</dbReference>
<dbReference type="Gene3D" id="3.40.50.670">
    <property type="match status" value="1"/>
</dbReference>
<dbReference type="InterPro" id="IPR001241">
    <property type="entry name" value="Topo_IIA"/>
</dbReference>
<dbReference type="InterPro" id="IPR006171">
    <property type="entry name" value="TOPRIM_dom"/>
</dbReference>
<dbReference type="GO" id="GO:0003677">
    <property type="term" value="F:DNA binding"/>
    <property type="evidence" value="ECO:0007669"/>
    <property type="project" value="UniProtKB-KW"/>
</dbReference>
<dbReference type="SMART" id="SM00433">
    <property type="entry name" value="TOP2c"/>
    <property type="match status" value="1"/>
</dbReference>
<evidence type="ECO:0000256" key="6">
    <source>
        <dbReference type="ARBA" id="ARBA00023029"/>
    </source>
</evidence>
<keyword evidence="4" id="KW-0547">Nucleotide-binding</keyword>
<proteinExistence type="inferred from homology"/>
<evidence type="ECO:0000313" key="12">
    <source>
        <dbReference type="Proteomes" id="UP000240568"/>
    </source>
</evidence>
<dbReference type="Pfam" id="PF01751">
    <property type="entry name" value="Toprim"/>
    <property type="match status" value="1"/>
</dbReference>
<dbReference type="Proteomes" id="UP000240568">
    <property type="component" value="Segment"/>
</dbReference>
<dbReference type="Pfam" id="PF00204">
    <property type="entry name" value="DNA_gyraseB"/>
    <property type="match status" value="1"/>
</dbReference>
<evidence type="ECO:0000259" key="9">
    <source>
        <dbReference type="Pfam" id="PF00204"/>
    </source>
</evidence>
<reference evidence="11 12" key="1">
    <citation type="submission" date="2017-04" db="EMBL/GenBank/DDBJ databases">
        <authorList>
            <person name="Afonso C.L."/>
            <person name="Miller P.J."/>
            <person name="Scott M.A."/>
            <person name="Spackman E."/>
            <person name="Goraichik I."/>
            <person name="Dimitrov K.M."/>
            <person name="Suarez D.L."/>
            <person name="Swayne D.E."/>
        </authorList>
    </citation>
    <scope>NUCLEOTIDE SEQUENCE [LARGE SCALE GENOMIC DNA]</scope>
</reference>
<keyword evidence="7" id="KW-0238">DNA-binding</keyword>
<evidence type="ECO:0000256" key="3">
    <source>
        <dbReference type="ARBA" id="ARBA00012895"/>
    </source>
</evidence>
<keyword evidence="12" id="KW-1185">Reference proteome</keyword>
<dbReference type="InterPro" id="IPR014721">
    <property type="entry name" value="Ribsml_uS5_D2-typ_fold_subgr"/>
</dbReference>
<dbReference type="InterPro" id="IPR013506">
    <property type="entry name" value="Topo_IIA_bsu_dom2"/>
</dbReference>
<accession>A0A2H4IBN7</accession>
<name>A0A2H4IBN7_9CAUD</name>
<dbReference type="PANTHER" id="PTHR45866">
    <property type="entry name" value="DNA GYRASE/TOPOISOMERASE SUBUNIT B"/>
    <property type="match status" value="1"/>
</dbReference>
<dbReference type="PROSITE" id="PS00177">
    <property type="entry name" value="TOPOISOMERASE_II"/>
    <property type="match status" value="1"/>
</dbReference>
<keyword evidence="5" id="KW-0067">ATP-binding</keyword>
<evidence type="ECO:0000256" key="5">
    <source>
        <dbReference type="ARBA" id="ARBA00022840"/>
    </source>
</evidence>
<evidence type="ECO:0000256" key="8">
    <source>
        <dbReference type="ARBA" id="ARBA00023235"/>
    </source>
</evidence>
<evidence type="ECO:0000256" key="1">
    <source>
        <dbReference type="ARBA" id="ARBA00000185"/>
    </source>
</evidence>
<comment type="catalytic activity">
    <reaction evidence="1">
        <text>ATP-dependent breakage, passage and rejoining of double-stranded DNA.</text>
        <dbReference type="EC" id="5.6.2.2"/>
    </reaction>
</comment>
<dbReference type="InterPro" id="IPR013760">
    <property type="entry name" value="Topo_IIA-like_dom_sf"/>
</dbReference>
<feature type="domain" description="DNA topoisomerase type IIA subunit B" evidence="9">
    <location>
        <begin position="280"/>
        <end position="429"/>
    </location>
</feature>
<dbReference type="Gene3D" id="3.30.565.10">
    <property type="entry name" value="Histidine kinase-like ATPase, C-terminal domain"/>
    <property type="match status" value="1"/>
</dbReference>
<feature type="domain" description="Toprim" evidence="10">
    <location>
        <begin position="466"/>
        <end position="584"/>
    </location>
</feature>
<dbReference type="SUPFAM" id="SSF55874">
    <property type="entry name" value="ATPase domain of HSP90 chaperone/DNA topoisomerase II/histidine kinase"/>
    <property type="match status" value="1"/>
</dbReference>
<evidence type="ECO:0000256" key="2">
    <source>
        <dbReference type="ARBA" id="ARBA00010708"/>
    </source>
</evidence>